<dbReference type="EMBL" id="FNAI01000031">
    <property type="protein sequence ID" value="SDF79090.1"/>
    <property type="molecule type" value="Genomic_DNA"/>
</dbReference>
<dbReference type="InterPro" id="IPR014179">
    <property type="entry name" value="PfaD-like_TIM-barrel"/>
</dbReference>
<organism evidence="2 3">
    <name type="scientific">Mucilaginibacter pineti</name>
    <dbReference type="NCBI Taxonomy" id="1391627"/>
    <lineage>
        <taxon>Bacteria</taxon>
        <taxon>Pseudomonadati</taxon>
        <taxon>Bacteroidota</taxon>
        <taxon>Sphingobacteriia</taxon>
        <taxon>Sphingobacteriales</taxon>
        <taxon>Sphingobacteriaceae</taxon>
        <taxon>Mucilaginibacter</taxon>
    </lineage>
</organism>
<dbReference type="Proteomes" id="UP000199072">
    <property type="component" value="Unassembled WGS sequence"/>
</dbReference>
<protein>
    <submittedName>
        <fullName evidence="2">PfaD family protein</fullName>
    </submittedName>
</protein>
<accession>A0A1G7P0Y7</accession>
<evidence type="ECO:0000313" key="3">
    <source>
        <dbReference type="Proteomes" id="UP000199072"/>
    </source>
</evidence>
<keyword evidence="3" id="KW-1185">Reference proteome</keyword>
<dbReference type="InterPro" id="IPR049489">
    <property type="entry name" value="FabD-like_helical_ins"/>
</dbReference>
<dbReference type="PANTHER" id="PTHR32332:SF20">
    <property type="entry name" value="2-NITROPROPANE DIOXYGENASE-LIKE PROTEIN"/>
    <property type="match status" value="1"/>
</dbReference>
<dbReference type="NCBIfam" id="TIGR02814">
    <property type="entry name" value="pfaD_fam"/>
    <property type="match status" value="1"/>
</dbReference>
<dbReference type="STRING" id="1391627.SAMN05216464_13113"/>
<evidence type="ECO:0000313" key="2">
    <source>
        <dbReference type="EMBL" id="SDF79090.1"/>
    </source>
</evidence>
<name>A0A1G7P0Y7_9SPHI</name>
<dbReference type="AlphaFoldDB" id="A0A1G7P0Y7"/>
<proteinExistence type="predicted"/>
<dbReference type="PANTHER" id="PTHR32332">
    <property type="entry name" value="2-NITROPROPANE DIOXYGENASE"/>
    <property type="match status" value="1"/>
</dbReference>
<dbReference type="SUPFAM" id="SSF51395">
    <property type="entry name" value="FMN-linked oxidoreductases"/>
    <property type="match status" value="1"/>
</dbReference>
<dbReference type="Pfam" id="PF03060">
    <property type="entry name" value="NMO"/>
    <property type="match status" value="1"/>
</dbReference>
<reference evidence="2 3" key="1">
    <citation type="submission" date="2016-10" db="EMBL/GenBank/DDBJ databases">
        <authorList>
            <person name="de Groot N.N."/>
        </authorList>
    </citation>
    <scope>NUCLEOTIDE SEQUENCE [LARGE SCALE GENOMIC DNA]</scope>
    <source>
        <strain evidence="2 3">47C3B</strain>
    </source>
</reference>
<dbReference type="Gene3D" id="3.20.20.70">
    <property type="entry name" value="Aldolase class I"/>
    <property type="match status" value="1"/>
</dbReference>
<sequence length="537" mass="58818">MGIGYWRKSTSDAIFGVDRIRAFLADIRLQTVIVADEKTSTVGLGQNGYFTVDKSSPQALPVLGILPGLYPEWLGDRSFQETHNLRFAYVGGAMARGIASAELVIALARIGCLGFFGSAGISLAGLQKEINTIKSGVAPDRSWGMNLIHTPNEPSLEFSIIDLYIKNEVRRIEAAAFMSLSPALVYFAFKGLRLSDDGRIIRRHFVFAKISRPEVAFHFLSPVPHNILDQLVREGRLTALEAQLAQNLPLAEDITVESDSGGHTDNRPLGPLFSAIMELRNRLSKQYGFITLPRLGAAGGLGTPNAVAAAYAMGAAYVCIGSVHQSCLESGLSVKAKKMLESAGIADCASTACADMFEQGVKVQVLRKGTMMPQRGNYLYKLYTSYPSLDALPAADVQRLEKELFRAPLANIWTDTKAFFTRTEPSQVVRAETDSKHKMALIFRWYIGKSSQWPIAGTEGRELDYQIWCGPALGAFNQWVKGTFLESIENRTIAAVALNLLEGAAITTRTQQLRTFGVDVPAAGFDYKPEILELTYD</sequence>
<dbReference type="RefSeq" id="WP_091157797.1">
    <property type="nucleotide sequence ID" value="NZ_FNAI01000031.1"/>
</dbReference>
<dbReference type="OrthoDB" id="9805460at2"/>
<feature type="domain" description="[Acyl-carrier-protein] S-malonyltransferase-like inserted helical" evidence="1">
    <location>
        <begin position="386"/>
        <end position="465"/>
    </location>
</feature>
<dbReference type="InterPro" id="IPR013785">
    <property type="entry name" value="Aldolase_TIM"/>
</dbReference>
<dbReference type="Pfam" id="PF21607">
    <property type="entry name" value="FabD_helical_ins"/>
    <property type="match status" value="1"/>
</dbReference>
<evidence type="ECO:0000259" key="1">
    <source>
        <dbReference type="Pfam" id="PF21607"/>
    </source>
</evidence>
<gene>
    <name evidence="2" type="ORF">SAMN05216464_13113</name>
</gene>